<keyword evidence="4 13" id="KW-0812">Transmembrane</keyword>
<comment type="subunit">
    <text evidence="12">Part of the essential Sec protein translocation apparatus which comprises SecA, SecYEG and auxiliary proteins SecDF-YajC and YidC.</text>
</comment>
<keyword evidence="2 13" id="KW-0813">Transport</keyword>
<dbReference type="HAMAP" id="MF_01464_B">
    <property type="entry name" value="SecF_B"/>
    <property type="match status" value="1"/>
</dbReference>
<dbReference type="PANTHER" id="PTHR30081">
    <property type="entry name" value="PROTEIN-EXPORT MEMBRANE PROTEIN SEC"/>
    <property type="match status" value="1"/>
</dbReference>
<evidence type="ECO:0000256" key="8">
    <source>
        <dbReference type="ARBA" id="ARBA00023136"/>
    </source>
</evidence>
<feature type="transmembrane region" description="Helical" evidence="13">
    <location>
        <begin position="241"/>
        <end position="261"/>
    </location>
</feature>
<dbReference type="InterPro" id="IPR055344">
    <property type="entry name" value="SecD_SecF_C_bact"/>
</dbReference>
<dbReference type="GO" id="GO:0005886">
    <property type="term" value="C:plasma membrane"/>
    <property type="evidence" value="ECO:0007669"/>
    <property type="project" value="UniProtKB-SubCell"/>
</dbReference>
<comment type="subcellular location">
    <subcellularLocation>
        <location evidence="1 13">Cell membrane</location>
        <topology evidence="1 13">Multi-pass membrane protein</topology>
    </subcellularLocation>
</comment>
<keyword evidence="7 13" id="KW-0811">Translocation</keyword>
<dbReference type="InterPro" id="IPR022813">
    <property type="entry name" value="SecD/SecF_arch_bac"/>
</dbReference>
<dbReference type="Pfam" id="PF07549">
    <property type="entry name" value="Sec_GG"/>
    <property type="match status" value="1"/>
</dbReference>
<evidence type="ECO:0000256" key="13">
    <source>
        <dbReference type="HAMAP-Rule" id="MF_01464"/>
    </source>
</evidence>
<evidence type="ECO:0000256" key="9">
    <source>
        <dbReference type="ARBA" id="ARBA00059018"/>
    </source>
</evidence>
<dbReference type="GO" id="GO:0065002">
    <property type="term" value="P:intracellular protein transmembrane transport"/>
    <property type="evidence" value="ECO:0007669"/>
    <property type="project" value="UniProtKB-UniRule"/>
</dbReference>
<comment type="similarity">
    <text evidence="10">In the C-terminal section; belongs to the SecD/SecF family. SecF subfamily.</text>
</comment>
<dbReference type="InterPro" id="IPR022645">
    <property type="entry name" value="SecD/SecF_bac"/>
</dbReference>
<feature type="transmembrane region" description="Helical" evidence="13">
    <location>
        <begin position="267"/>
        <end position="289"/>
    </location>
</feature>
<dbReference type="EMBL" id="JAACAK010000112">
    <property type="protein sequence ID" value="NIR76023.1"/>
    <property type="molecule type" value="Genomic_DNA"/>
</dbReference>
<comment type="similarity">
    <text evidence="13">Belongs to the SecD/SecF family. SecF subfamily.</text>
</comment>
<protein>
    <recommendedName>
        <fullName evidence="13">Protein-export membrane protein SecF</fullName>
    </recommendedName>
</protein>
<feature type="transmembrane region" description="Helical" evidence="13">
    <location>
        <begin position="20"/>
        <end position="39"/>
    </location>
</feature>
<evidence type="ECO:0000256" key="11">
    <source>
        <dbReference type="ARBA" id="ARBA00061053"/>
    </source>
</evidence>
<reference evidence="15 16" key="1">
    <citation type="submission" date="2020-01" db="EMBL/GenBank/DDBJ databases">
        <title>Genomes assembled from Gulf of Kutch pelagic sediment metagenomes.</title>
        <authorList>
            <person name="Chandrashekar M."/>
            <person name="Mahajan M.S."/>
            <person name="Dave K.J."/>
            <person name="Vatsa P."/>
            <person name="Nathani N.M."/>
        </authorList>
    </citation>
    <scope>NUCLEOTIDE SEQUENCE [LARGE SCALE GENOMIC DNA]</scope>
    <source>
        <strain evidence="15">KS3-K002</strain>
    </source>
</reference>
<feature type="transmembrane region" description="Helical" evidence="13">
    <location>
        <begin position="162"/>
        <end position="185"/>
    </location>
</feature>
<dbReference type="AlphaFoldDB" id="A0AAE5CCJ3"/>
<comment type="function">
    <text evidence="9 13">Part of the Sec protein translocase complex. Interacts with the SecYEG preprotein conducting channel. SecDF uses the proton motive force (PMF) to complete protein translocation after the ATP-dependent function of SecA.</text>
</comment>
<comment type="subunit">
    <text evidence="13">Forms a complex with SecD. Part of the essential Sec protein translocation apparatus which comprises SecA, SecYEG and auxiliary proteins SecDF. Other proteins may also be involved.</text>
</comment>
<dbReference type="GO" id="GO:0015450">
    <property type="term" value="F:protein-transporting ATPase activity"/>
    <property type="evidence" value="ECO:0007669"/>
    <property type="project" value="InterPro"/>
</dbReference>
<gene>
    <name evidence="13 15" type="primary">secF</name>
    <name evidence="15" type="ORF">GWO12_13090</name>
</gene>
<dbReference type="PANTHER" id="PTHR30081:SF8">
    <property type="entry name" value="PROTEIN TRANSLOCASE SUBUNIT SECF"/>
    <property type="match status" value="1"/>
</dbReference>
<dbReference type="SUPFAM" id="SSF82866">
    <property type="entry name" value="Multidrug efflux transporter AcrB transmembrane domain"/>
    <property type="match status" value="1"/>
</dbReference>
<evidence type="ECO:0000256" key="2">
    <source>
        <dbReference type="ARBA" id="ARBA00022448"/>
    </source>
</evidence>
<evidence type="ECO:0000256" key="1">
    <source>
        <dbReference type="ARBA" id="ARBA00004651"/>
    </source>
</evidence>
<evidence type="ECO:0000313" key="16">
    <source>
        <dbReference type="Proteomes" id="UP000702544"/>
    </source>
</evidence>
<dbReference type="Proteomes" id="UP000702544">
    <property type="component" value="Unassembled WGS sequence"/>
</dbReference>
<dbReference type="NCBIfam" id="TIGR00966">
    <property type="entry name" value="transloc_SecF"/>
    <property type="match status" value="1"/>
</dbReference>
<comment type="similarity">
    <text evidence="11">In the N-terminal section; belongs to the SecD/SecF family. SecD subfamily.</text>
</comment>
<dbReference type="Pfam" id="PF02355">
    <property type="entry name" value="SecD_SecF_C"/>
    <property type="match status" value="1"/>
</dbReference>
<keyword evidence="5 13" id="KW-0653">Protein transport</keyword>
<evidence type="ECO:0000256" key="4">
    <source>
        <dbReference type="ARBA" id="ARBA00022692"/>
    </source>
</evidence>
<dbReference type="GO" id="GO:0006605">
    <property type="term" value="P:protein targeting"/>
    <property type="evidence" value="ECO:0007669"/>
    <property type="project" value="UniProtKB-UniRule"/>
</dbReference>
<dbReference type="FunFam" id="1.20.1640.10:FF:000024">
    <property type="entry name" value="Multifunctional fusion protein"/>
    <property type="match status" value="1"/>
</dbReference>
<dbReference type="InterPro" id="IPR022646">
    <property type="entry name" value="SecD/SecF_CS"/>
</dbReference>
<accession>A0AAE5CCJ3</accession>
<keyword evidence="3 13" id="KW-1003">Cell membrane</keyword>
<feature type="domain" description="Protein export membrane protein SecD/SecF C-terminal" evidence="14">
    <location>
        <begin position="117"/>
        <end position="293"/>
    </location>
</feature>
<dbReference type="NCBIfam" id="TIGR00916">
    <property type="entry name" value="2A0604s01"/>
    <property type="match status" value="1"/>
</dbReference>
<evidence type="ECO:0000256" key="12">
    <source>
        <dbReference type="ARBA" id="ARBA00065973"/>
    </source>
</evidence>
<evidence type="ECO:0000256" key="5">
    <source>
        <dbReference type="ARBA" id="ARBA00022927"/>
    </source>
</evidence>
<keyword evidence="8 13" id="KW-0472">Membrane</keyword>
<evidence type="ECO:0000259" key="14">
    <source>
        <dbReference type="Pfam" id="PF02355"/>
    </source>
</evidence>
<dbReference type="PRINTS" id="PR01755">
    <property type="entry name" value="SECFTRNLCASE"/>
</dbReference>
<feature type="transmembrane region" description="Helical" evidence="13">
    <location>
        <begin position="138"/>
        <end position="155"/>
    </location>
</feature>
<evidence type="ECO:0000256" key="7">
    <source>
        <dbReference type="ARBA" id="ARBA00023010"/>
    </source>
</evidence>
<feature type="transmembrane region" description="Helical" evidence="13">
    <location>
        <begin position="191"/>
        <end position="213"/>
    </location>
</feature>
<dbReference type="InterPro" id="IPR048634">
    <property type="entry name" value="SecD_SecF_C"/>
</dbReference>
<proteinExistence type="inferred from homology"/>
<organism evidence="15 16">
    <name type="scientific">Candidatus Kutchimonas denitrificans</name>
    <dbReference type="NCBI Taxonomy" id="3056748"/>
    <lineage>
        <taxon>Bacteria</taxon>
        <taxon>Pseudomonadati</taxon>
        <taxon>Gemmatimonadota</taxon>
        <taxon>Gemmatimonadia</taxon>
        <taxon>Candidatus Palauibacterales</taxon>
        <taxon>Candidatus Palauibacteraceae</taxon>
        <taxon>Candidatus Kutchimonas</taxon>
    </lineage>
</organism>
<evidence type="ECO:0000313" key="15">
    <source>
        <dbReference type="EMBL" id="NIR76023.1"/>
    </source>
</evidence>
<evidence type="ECO:0000256" key="3">
    <source>
        <dbReference type="ARBA" id="ARBA00022475"/>
    </source>
</evidence>
<dbReference type="GO" id="GO:0043952">
    <property type="term" value="P:protein transport by the Sec complex"/>
    <property type="evidence" value="ECO:0007669"/>
    <property type="project" value="UniProtKB-UniRule"/>
</dbReference>
<evidence type="ECO:0000256" key="10">
    <source>
        <dbReference type="ARBA" id="ARBA00060856"/>
    </source>
</evidence>
<evidence type="ECO:0000256" key="6">
    <source>
        <dbReference type="ARBA" id="ARBA00022989"/>
    </source>
</evidence>
<dbReference type="InterPro" id="IPR005665">
    <property type="entry name" value="SecF_bac"/>
</dbReference>
<keyword evidence="6 13" id="KW-1133">Transmembrane helix</keyword>
<comment type="caution">
    <text evidence="15">The sequence shown here is derived from an EMBL/GenBank/DDBJ whole genome shotgun (WGS) entry which is preliminary data.</text>
</comment>
<sequence length="314" mass="34406">MRLFAHANYKFLEQRTKAYWISAALVILGVLSIGIHGGLNYGVDFTGGTLFQVRFNEEVAASEIREALDAAQMTGAQVQDFGGEDEFLIRTAEFLEGERELADRVDRTLTDRFGAGSYDVVRVEAVGPKVGGELRQRAVGAVLISFVLTLLYLGFRFEWRFGLAAIIATVHDVLITFGAISILNIEISLPTVAAILTIIGYSLNDTIIIFDRIRENLKKHRRMKYIEILDLSINETLPRTVMTSGTTLAVLLALAVFGGAVIREFTIVLIIGVLIGTYSSIFVASPALLEVEQRSGGVRSKTDKRKIATASADS</sequence>
<name>A0AAE5CCJ3_9BACT</name>
<dbReference type="Gene3D" id="1.20.1640.10">
    <property type="entry name" value="Multidrug efflux transporter AcrB transmembrane domain"/>
    <property type="match status" value="1"/>
</dbReference>